<evidence type="ECO:0000313" key="1">
    <source>
        <dbReference type="EMBL" id="WAJ29203.1"/>
    </source>
</evidence>
<protein>
    <submittedName>
        <fullName evidence="1">Cupin domain-containing protein</fullName>
    </submittedName>
</protein>
<keyword evidence="2" id="KW-1185">Reference proteome</keyword>
<name>A0ACD4NR24_9HYPH</name>
<dbReference type="Proteomes" id="UP001163223">
    <property type="component" value="Chromosome"/>
</dbReference>
<gene>
    <name evidence="1" type="ORF">OXU80_02890</name>
</gene>
<sequence>MEHPRAEIAEALDQHDGPAVGAGEDPVDALGPKMRDLRRRKGMTLSEVAEQAGLSVGHLSQVERGLSTPTIRQLQAIARTMGVTIGWFFRGEEERGPDDEDGRVVVRADKRRRIEMPSLGLVDELLVPDLDGPLELLHCTLEPGSGSGPEAYTHEGAEAGLVLEGEMELFVSERRYHLKAGDSFAFASTEPHRYRNTGAEPLKLVWAITPPTY</sequence>
<proteinExistence type="predicted"/>
<reference evidence="1" key="1">
    <citation type="submission" date="2022-11" db="EMBL/GenBank/DDBJ databases">
        <title>beta-Carotene-producing bacterium, Jeongeuplla avenae sp. nov., alleviates the salt stress of Arabidopsis seedlings.</title>
        <authorList>
            <person name="Jiang L."/>
            <person name="Lee J."/>
        </authorList>
    </citation>
    <scope>NUCLEOTIDE SEQUENCE</scope>
    <source>
        <strain evidence="1">DY_R2A_6</strain>
    </source>
</reference>
<accession>A0ACD4NR24</accession>
<evidence type="ECO:0000313" key="2">
    <source>
        <dbReference type="Proteomes" id="UP001163223"/>
    </source>
</evidence>
<dbReference type="EMBL" id="CP113520">
    <property type="protein sequence ID" value="WAJ29203.1"/>
    <property type="molecule type" value="Genomic_DNA"/>
</dbReference>
<organism evidence="1 2">
    <name type="scientific">Antarcticirhabdus aurantiaca</name>
    <dbReference type="NCBI Taxonomy" id="2606717"/>
    <lineage>
        <taxon>Bacteria</taxon>
        <taxon>Pseudomonadati</taxon>
        <taxon>Pseudomonadota</taxon>
        <taxon>Alphaproteobacteria</taxon>
        <taxon>Hyphomicrobiales</taxon>
        <taxon>Aurantimonadaceae</taxon>
        <taxon>Antarcticirhabdus</taxon>
    </lineage>
</organism>